<evidence type="ECO:0000256" key="7">
    <source>
        <dbReference type="SAM" id="Phobius"/>
    </source>
</evidence>
<feature type="transmembrane region" description="Helical" evidence="7">
    <location>
        <begin position="21"/>
        <end position="45"/>
    </location>
</feature>
<dbReference type="PANTHER" id="PTHR23511:SF34">
    <property type="entry name" value="SYNAPTIC VESICLE GLYCOPROTEIN 2"/>
    <property type="match status" value="1"/>
</dbReference>
<accession>A0ABV6HY64</accession>
<dbReference type="EMBL" id="JBHLWA010000038">
    <property type="protein sequence ID" value="MFC0323579.1"/>
    <property type="molecule type" value="Genomic_DNA"/>
</dbReference>
<keyword evidence="6 7" id="KW-0472">Membrane</keyword>
<dbReference type="Gene3D" id="1.20.1250.20">
    <property type="entry name" value="MFS general substrate transporter like domains"/>
    <property type="match status" value="1"/>
</dbReference>
<evidence type="ECO:0000256" key="3">
    <source>
        <dbReference type="ARBA" id="ARBA00022448"/>
    </source>
</evidence>
<name>A0ABV6HY64_9PAST</name>
<comment type="subcellular location">
    <subcellularLocation>
        <location evidence="1">Membrane</location>
        <topology evidence="1">Multi-pass membrane protein</topology>
    </subcellularLocation>
</comment>
<feature type="transmembrane region" description="Helical" evidence="7">
    <location>
        <begin position="90"/>
        <end position="108"/>
    </location>
</feature>
<evidence type="ECO:0000256" key="6">
    <source>
        <dbReference type="ARBA" id="ARBA00023136"/>
    </source>
</evidence>
<gene>
    <name evidence="9" type="ORF">ACFFHT_08435</name>
</gene>
<evidence type="ECO:0000313" key="9">
    <source>
        <dbReference type="EMBL" id="MFC0323579.1"/>
    </source>
</evidence>
<dbReference type="Pfam" id="PF07690">
    <property type="entry name" value="MFS_1"/>
    <property type="match status" value="1"/>
</dbReference>
<evidence type="ECO:0000256" key="1">
    <source>
        <dbReference type="ARBA" id="ARBA00004141"/>
    </source>
</evidence>
<reference evidence="9 10" key="1">
    <citation type="submission" date="2024-09" db="EMBL/GenBank/DDBJ databases">
        <authorList>
            <person name="Sun Q."/>
            <person name="Mori K."/>
        </authorList>
    </citation>
    <scope>NUCLEOTIDE SEQUENCE [LARGE SCALE GENOMIC DNA]</scope>
    <source>
        <strain evidence="9 10">CCM 7538</strain>
    </source>
</reference>
<comment type="similarity">
    <text evidence="2">Belongs to the major facilitator superfamily. Sugar transporter (TC 2.A.1.1) family.</text>
</comment>
<dbReference type="InterPro" id="IPR011701">
    <property type="entry name" value="MFS"/>
</dbReference>
<evidence type="ECO:0000313" key="10">
    <source>
        <dbReference type="Proteomes" id="UP001589769"/>
    </source>
</evidence>
<dbReference type="RefSeq" id="WP_382375265.1">
    <property type="nucleotide sequence ID" value="NZ_JBHLWA010000038.1"/>
</dbReference>
<dbReference type="InterPro" id="IPR020846">
    <property type="entry name" value="MFS_dom"/>
</dbReference>
<dbReference type="PANTHER" id="PTHR23511">
    <property type="entry name" value="SYNAPTIC VESICLE GLYCOPROTEIN 2"/>
    <property type="match status" value="1"/>
</dbReference>
<feature type="transmembrane region" description="Helical" evidence="7">
    <location>
        <begin position="65"/>
        <end position="83"/>
    </location>
</feature>
<evidence type="ECO:0000256" key="2">
    <source>
        <dbReference type="ARBA" id="ARBA00010992"/>
    </source>
</evidence>
<organism evidence="9 10">
    <name type="scientific">Gallibacterium melopsittaci</name>
    <dbReference type="NCBI Taxonomy" id="516063"/>
    <lineage>
        <taxon>Bacteria</taxon>
        <taxon>Pseudomonadati</taxon>
        <taxon>Pseudomonadota</taxon>
        <taxon>Gammaproteobacteria</taxon>
        <taxon>Pasteurellales</taxon>
        <taxon>Pasteurellaceae</taxon>
        <taxon>Gallibacterium</taxon>
    </lineage>
</organism>
<proteinExistence type="inferred from homology"/>
<keyword evidence="4 7" id="KW-0812">Transmembrane</keyword>
<sequence length="120" mass="12985">MVFTACAAITMIIFILSSTKLLLAMAIGVILGFLINGCISGIYMLNTLIYPTYIRGTGVGWAVGIGRTGAILAPILAGLLLDLGWQRQSLYISVAILLIFTCVVIWGLPKTEKYHHKISK</sequence>
<evidence type="ECO:0000256" key="4">
    <source>
        <dbReference type="ARBA" id="ARBA00022692"/>
    </source>
</evidence>
<dbReference type="SUPFAM" id="SSF103473">
    <property type="entry name" value="MFS general substrate transporter"/>
    <property type="match status" value="1"/>
</dbReference>
<evidence type="ECO:0000256" key="5">
    <source>
        <dbReference type="ARBA" id="ARBA00022989"/>
    </source>
</evidence>
<comment type="caution">
    <text evidence="9">The sequence shown here is derived from an EMBL/GenBank/DDBJ whole genome shotgun (WGS) entry which is preliminary data.</text>
</comment>
<dbReference type="Proteomes" id="UP001589769">
    <property type="component" value="Unassembled WGS sequence"/>
</dbReference>
<protein>
    <submittedName>
        <fullName evidence="9">MFS transporter</fullName>
    </submittedName>
</protein>
<dbReference type="InterPro" id="IPR036259">
    <property type="entry name" value="MFS_trans_sf"/>
</dbReference>
<feature type="domain" description="Major facilitator superfamily (MFS) profile" evidence="8">
    <location>
        <begin position="1"/>
        <end position="120"/>
    </location>
</feature>
<keyword evidence="5 7" id="KW-1133">Transmembrane helix</keyword>
<dbReference type="PROSITE" id="PS50850">
    <property type="entry name" value="MFS"/>
    <property type="match status" value="1"/>
</dbReference>
<keyword evidence="10" id="KW-1185">Reference proteome</keyword>
<evidence type="ECO:0000259" key="8">
    <source>
        <dbReference type="PROSITE" id="PS50850"/>
    </source>
</evidence>
<keyword evidence="3" id="KW-0813">Transport</keyword>